<feature type="repeat" description="TPR" evidence="1">
    <location>
        <begin position="117"/>
        <end position="150"/>
    </location>
</feature>
<comment type="caution">
    <text evidence="2">The sequence shown here is derived from an EMBL/GenBank/DDBJ whole genome shotgun (WGS) entry which is preliminary data.</text>
</comment>
<organism evidence="2 3">
    <name type="scientific">Siccirubricoccus soli</name>
    <dbReference type="NCBI Taxonomy" id="2899147"/>
    <lineage>
        <taxon>Bacteria</taxon>
        <taxon>Pseudomonadati</taxon>
        <taxon>Pseudomonadota</taxon>
        <taxon>Alphaproteobacteria</taxon>
        <taxon>Acetobacterales</taxon>
        <taxon>Roseomonadaceae</taxon>
        <taxon>Siccirubricoccus</taxon>
    </lineage>
</organism>
<proteinExistence type="predicted"/>
<dbReference type="Gene3D" id="3.40.50.2000">
    <property type="entry name" value="Glycogen Phosphorylase B"/>
    <property type="match status" value="1"/>
</dbReference>
<accession>A0ABT1D6B0</accession>
<name>A0ABT1D6B0_9PROT</name>
<keyword evidence="3" id="KW-1185">Reference proteome</keyword>
<dbReference type="SUPFAM" id="SSF53756">
    <property type="entry name" value="UDP-Glycosyltransferase/glycogen phosphorylase"/>
    <property type="match status" value="1"/>
</dbReference>
<dbReference type="SMART" id="SM00028">
    <property type="entry name" value="TPR"/>
    <property type="match status" value="5"/>
</dbReference>
<dbReference type="Proteomes" id="UP001523392">
    <property type="component" value="Unassembled WGS sequence"/>
</dbReference>
<protein>
    <submittedName>
        <fullName evidence="2">Tetratricopeptide repeat-containing glycosyltransferase family protein</fullName>
    </submittedName>
</protein>
<dbReference type="SUPFAM" id="SSF48452">
    <property type="entry name" value="TPR-like"/>
    <property type="match status" value="1"/>
</dbReference>
<dbReference type="InterPro" id="IPR002201">
    <property type="entry name" value="Glyco_trans_9"/>
</dbReference>
<dbReference type="Pfam" id="PF13432">
    <property type="entry name" value="TPR_16"/>
    <property type="match status" value="3"/>
</dbReference>
<evidence type="ECO:0000256" key="1">
    <source>
        <dbReference type="PROSITE-ProRule" id="PRU00339"/>
    </source>
</evidence>
<feature type="repeat" description="TPR" evidence="1">
    <location>
        <begin position="151"/>
        <end position="184"/>
    </location>
</feature>
<dbReference type="InterPro" id="IPR019734">
    <property type="entry name" value="TPR_rpt"/>
</dbReference>
<feature type="repeat" description="TPR" evidence="1">
    <location>
        <begin position="15"/>
        <end position="48"/>
    </location>
</feature>
<evidence type="ECO:0000313" key="2">
    <source>
        <dbReference type="EMBL" id="MCO6417409.1"/>
    </source>
</evidence>
<dbReference type="PANTHER" id="PTHR44809">
    <property type="match status" value="1"/>
</dbReference>
<dbReference type="PANTHER" id="PTHR44809:SF1">
    <property type="entry name" value="PROTEIN O-MANNOSYL-TRANSFERASE TMTC1"/>
    <property type="match status" value="1"/>
</dbReference>
<dbReference type="EMBL" id="JAFIRR010000090">
    <property type="protein sequence ID" value="MCO6417409.1"/>
    <property type="molecule type" value="Genomic_DNA"/>
</dbReference>
<feature type="repeat" description="TPR" evidence="1">
    <location>
        <begin position="49"/>
        <end position="82"/>
    </location>
</feature>
<reference evidence="2 3" key="1">
    <citation type="submission" date="2021-12" db="EMBL/GenBank/DDBJ databases">
        <title>Siccirubricoccus leaddurans sp. nov., a high concentration Zn2+ tolerance bacterium.</title>
        <authorList>
            <person name="Cao Y."/>
        </authorList>
    </citation>
    <scope>NUCLEOTIDE SEQUENCE [LARGE SCALE GENOMIC DNA]</scope>
    <source>
        <strain evidence="2 3">KC 17139</strain>
    </source>
</reference>
<dbReference type="PROSITE" id="PS50005">
    <property type="entry name" value="TPR"/>
    <property type="match status" value="4"/>
</dbReference>
<dbReference type="InterPro" id="IPR011990">
    <property type="entry name" value="TPR-like_helical_dom_sf"/>
</dbReference>
<dbReference type="Gene3D" id="1.25.40.10">
    <property type="entry name" value="Tetratricopeptide repeat domain"/>
    <property type="match status" value="2"/>
</dbReference>
<sequence length="499" mass="52845">MPVLRAAVMLAPGLASARHELGRALRGLGKVAEAEAMFRAALTLEPGSAIIANDLGSLLSQQGRAAEAVPLYQSAVAIDPRFAGGFSNLCAALAALGRIEEAVEAGGAAVRLRPDDADAQSNFGAALAQIGRYEEALAACRAAIEAQPGHANAHANLGLALRGLERPDEAIAALHGALRLDASHLNARIGLAMTLLAVGRLEEGFEAYEHRLPPRPAGLPAGLPRWRGEALAGRTILLQAEQGLGDTIQFVRYVPEVARRGGRVLLAAPAQFARLLAGLPGLEALLHSEEPAPPADVRCALLSLPHVLGTTLESVPAPVPYLRAEAEALDRWRERLAGLPGLRVGLAWAGNPHHQGDYGRSIAPSRLAALWEVPGVSWVSLQVGARADALRGLAPDGAVLDLAPALTDLAETAAAMAQIDLIVTVDTAVAHLAGALGRPVWTMLPVLPDWRWLLRREDTPWYPTMRLFRQARAGEWEEVIARVAEGIAELVRRRRTSPG</sequence>
<dbReference type="Pfam" id="PF01075">
    <property type="entry name" value="Glyco_transf_9"/>
    <property type="match status" value="1"/>
</dbReference>
<evidence type="ECO:0000313" key="3">
    <source>
        <dbReference type="Proteomes" id="UP001523392"/>
    </source>
</evidence>
<keyword evidence="1" id="KW-0802">TPR repeat</keyword>
<gene>
    <name evidence="2" type="ORF">JYK14_14730</name>
</gene>
<dbReference type="InterPro" id="IPR052943">
    <property type="entry name" value="TMTC_O-mannosyl-trnsfr"/>
</dbReference>